<dbReference type="EMBL" id="CP024422">
    <property type="protein sequence ID" value="ATQ55994.1"/>
    <property type="molecule type" value="Genomic_DNA"/>
</dbReference>
<gene>
    <name evidence="1" type="ORF">PYTT13_09355</name>
</gene>
<organism evidence="1 2">
    <name type="scientific">Paracoccus yeei</name>
    <dbReference type="NCBI Taxonomy" id="147645"/>
    <lineage>
        <taxon>Bacteria</taxon>
        <taxon>Pseudomonadati</taxon>
        <taxon>Pseudomonadota</taxon>
        <taxon>Alphaproteobacteria</taxon>
        <taxon>Rhodobacterales</taxon>
        <taxon>Paracoccaceae</taxon>
        <taxon>Paracoccus</taxon>
    </lineage>
</organism>
<evidence type="ECO:0000313" key="1">
    <source>
        <dbReference type="EMBL" id="ATQ55994.1"/>
    </source>
</evidence>
<dbReference type="InterPro" id="IPR029052">
    <property type="entry name" value="Metallo-depent_PP-like"/>
</dbReference>
<dbReference type="RefSeq" id="WP_099648919.1">
    <property type="nucleotide sequence ID" value="NZ_CAJGAB010000001.1"/>
</dbReference>
<evidence type="ECO:0000313" key="2">
    <source>
        <dbReference type="Proteomes" id="UP000229314"/>
    </source>
</evidence>
<dbReference type="Gene3D" id="3.60.21.10">
    <property type="match status" value="1"/>
</dbReference>
<protein>
    <submittedName>
        <fullName evidence="1">Metallophosphoesterase</fullName>
    </submittedName>
</protein>
<dbReference type="SUPFAM" id="SSF56300">
    <property type="entry name" value="Metallo-dependent phosphatases"/>
    <property type="match status" value="1"/>
</dbReference>
<dbReference type="Proteomes" id="UP000229314">
    <property type="component" value="Chromosome"/>
</dbReference>
<name>A0A2D2C0G6_9RHOB</name>
<accession>A0A2D2C0G6</accession>
<proteinExistence type="predicted"/>
<dbReference type="AlphaFoldDB" id="A0A2D2C0G6"/>
<sequence>MAHYLTADTHFADDPVRRFFARPFSSTAAMDAAMIARAAHIAGDDDLWILGDFAACETDAGRAAACAAFAALPGRKHLIRGNHDPDWLASACPWASVHDLYELDTGRQRLVLCHYPLLTWNGVRTGTINAFGHVHTRWRGARGQVNVGVDQWSFTPVTPDEAELAALSLPALPVSNLVDGMAAEEDW</sequence>
<reference evidence="1 2" key="1">
    <citation type="submission" date="2017-10" db="EMBL/GenBank/DDBJ databases">
        <title>Complete genome sequence of Paracoccus yeei TT13 isolated from human skin.</title>
        <authorList>
            <person name="Lee K."/>
            <person name="Lim J.Y."/>
            <person name="Hwang I."/>
        </authorList>
    </citation>
    <scope>NUCLEOTIDE SEQUENCE [LARGE SCALE GENOMIC DNA]</scope>
    <source>
        <strain evidence="1 2">TT13</strain>
    </source>
</reference>